<dbReference type="InterPro" id="IPR020904">
    <property type="entry name" value="Sc_DH/Rdtase_CS"/>
</dbReference>
<dbReference type="Proteomes" id="UP000708298">
    <property type="component" value="Unassembled WGS sequence"/>
</dbReference>
<dbReference type="PRINTS" id="PR00081">
    <property type="entry name" value="GDHRDH"/>
</dbReference>
<name>A0A964DXW0_9PROT</name>
<dbReference type="EMBL" id="JAESVB010000002">
    <property type="protein sequence ID" value="MCB8874621.1"/>
    <property type="molecule type" value="Genomic_DNA"/>
</dbReference>
<accession>A0A964DXW0</accession>
<dbReference type="PANTHER" id="PTHR43976">
    <property type="entry name" value="SHORT CHAIN DEHYDROGENASE"/>
    <property type="match status" value="1"/>
</dbReference>
<dbReference type="AlphaFoldDB" id="A0A964DXW0"/>
<dbReference type="PANTHER" id="PTHR43976:SF20">
    <property type="entry name" value="AGROPINE SYNTHESIS REDUCTASE"/>
    <property type="match status" value="1"/>
</dbReference>
<dbReference type="InterPro" id="IPR036291">
    <property type="entry name" value="NAD(P)-bd_dom_sf"/>
</dbReference>
<comment type="caution">
    <text evidence="1">The sequence shown here is derived from an EMBL/GenBank/DDBJ whole genome shotgun (WGS) entry which is preliminary data.</text>
</comment>
<dbReference type="Pfam" id="PF00106">
    <property type="entry name" value="adh_short"/>
    <property type="match status" value="1"/>
</dbReference>
<proteinExistence type="predicted"/>
<protein>
    <submittedName>
        <fullName evidence="1">SDR family NAD(P)-dependent oxidoreductase</fullName>
    </submittedName>
</protein>
<dbReference type="InterPro" id="IPR002347">
    <property type="entry name" value="SDR_fam"/>
</dbReference>
<dbReference type="Gene3D" id="3.40.50.720">
    <property type="entry name" value="NAD(P)-binding Rossmann-like Domain"/>
    <property type="match status" value="1"/>
</dbReference>
<reference evidence="1" key="1">
    <citation type="journal article" date="2021" name="Microorganisms">
        <title>Acidisoma silvae sp. nov. and Acidisomacellulosilytica sp. nov., Two Acidophilic Bacteria Isolated from Decaying Wood, Hydrolyzing Cellulose and Producing Poly-3-hydroxybutyrate.</title>
        <authorList>
            <person name="Mieszkin S."/>
            <person name="Pouder E."/>
            <person name="Uroz S."/>
            <person name="Simon-Colin C."/>
            <person name="Alain K."/>
        </authorList>
    </citation>
    <scope>NUCLEOTIDE SEQUENCE</scope>
    <source>
        <strain evidence="1">HW T2.11</strain>
    </source>
</reference>
<reference evidence="1" key="2">
    <citation type="submission" date="2021-01" db="EMBL/GenBank/DDBJ databases">
        <authorList>
            <person name="Mieszkin S."/>
            <person name="Pouder E."/>
            <person name="Alain K."/>
        </authorList>
    </citation>
    <scope>NUCLEOTIDE SEQUENCE</scope>
    <source>
        <strain evidence="1">HW T2.11</strain>
    </source>
</reference>
<sequence>MPASTPRVAMISGASRGIGAAIRDRLAASGWQLSLGMRKPVDAGDALVHAYDTAAEDAEAAWVDATVARFGRIDAIICNAGVLVGKSVVEVRDAEMEEMLAVNLRAPQRLARAAWPHLAKTGQGRVVIISSLSGIRVASADSGAYAMTKHAVTALAHGLRHAGWDQGIRATAICPGYVATDMGKSAASDTVDPSIMTQPADIAQTVQFALDLPNTASVAEIAVNWQAEGRL</sequence>
<evidence type="ECO:0000313" key="2">
    <source>
        <dbReference type="Proteomes" id="UP000708298"/>
    </source>
</evidence>
<dbReference type="InterPro" id="IPR051911">
    <property type="entry name" value="SDR_oxidoreductase"/>
</dbReference>
<dbReference type="SUPFAM" id="SSF51735">
    <property type="entry name" value="NAD(P)-binding Rossmann-fold domains"/>
    <property type="match status" value="1"/>
</dbReference>
<dbReference type="PROSITE" id="PS00061">
    <property type="entry name" value="ADH_SHORT"/>
    <property type="match status" value="1"/>
</dbReference>
<organism evidence="1 2">
    <name type="scientific">Acidisoma silvae</name>
    <dbReference type="NCBI Taxonomy" id="2802396"/>
    <lineage>
        <taxon>Bacteria</taxon>
        <taxon>Pseudomonadati</taxon>
        <taxon>Pseudomonadota</taxon>
        <taxon>Alphaproteobacteria</taxon>
        <taxon>Acetobacterales</taxon>
        <taxon>Acidocellaceae</taxon>
        <taxon>Acidisoma</taxon>
    </lineage>
</organism>
<keyword evidence="2" id="KW-1185">Reference proteome</keyword>
<evidence type="ECO:0000313" key="1">
    <source>
        <dbReference type="EMBL" id="MCB8874621.1"/>
    </source>
</evidence>
<gene>
    <name evidence="1" type="ORF">ASILVAE211_05435</name>
</gene>